<dbReference type="PANTHER" id="PTHR42912">
    <property type="entry name" value="METHYLTRANSFERASE"/>
    <property type="match status" value="1"/>
</dbReference>
<dbReference type="PANTHER" id="PTHR42912:SF93">
    <property type="entry name" value="N6-ADENOSINE-METHYLTRANSFERASE TMT1A"/>
    <property type="match status" value="1"/>
</dbReference>
<dbReference type="InParanoid" id="A0A7L4YKL7"/>
<dbReference type="InterPro" id="IPR029063">
    <property type="entry name" value="SAM-dependent_MTases_sf"/>
</dbReference>
<dbReference type="Proteomes" id="UP000463857">
    <property type="component" value="Chromosome"/>
</dbReference>
<dbReference type="AlphaFoldDB" id="A0A7L4YKL7"/>
<protein>
    <submittedName>
        <fullName evidence="2">Methyltransferase domain-containing protein</fullName>
    </submittedName>
</protein>
<gene>
    <name evidence="2" type="ORF">EK0264_01445</name>
</gene>
<dbReference type="CDD" id="cd02440">
    <property type="entry name" value="AdoMet_MTases"/>
    <property type="match status" value="1"/>
</dbReference>
<dbReference type="EMBL" id="CP047156">
    <property type="protein sequence ID" value="QHB99086.1"/>
    <property type="molecule type" value="Genomic_DNA"/>
</dbReference>
<dbReference type="GO" id="GO:0032259">
    <property type="term" value="P:methylation"/>
    <property type="evidence" value="ECO:0007669"/>
    <property type="project" value="UniProtKB-KW"/>
</dbReference>
<evidence type="ECO:0000259" key="1">
    <source>
        <dbReference type="Pfam" id="PF08241"/>
    </source>
</evidence>
<dbReference type="RefSeq" id="WP_159542216.1">
    <property type="nucleotide sequence ID" value="NZ_CP047156.1"/>
</dbReference>
<evidence type="ECO:0000313" key="2">
    <source>
        <dbReference type="EMBL" id="QHB99086.1"/>
    </source>
</evidence>
<name>A0A7L4YKL7_9ACTN</name>
<keyword evidence="2" id="KW-0808">Transferase</keyword>
<dbReference type="Gene3D" id="3.40.50.150">
    <property type="entry name" value="Vaccinia Virus protein VP39"/>
    <property type="match status" value="1"/>
</dbReference>
<organism evidence="2 3">
    <name type="scientific">Epidermidibacterium keratini</name>
    <dbReference type="NCBI Taxonomy" id="1891644"/>
    <lineage>
        <taxon>Bacteria</taxon>
        <taxon>Bacillati</taxon>
        <taxon>Actinomycetota</taxon>
        <taxon>Actinomycetes</taxon>
        <taxon>Sporichthyales</taxon>
        <taxon>Sporichthyaceae</taxon>
        <taxon>Epidermidibacterium</taxon>
    </lineage>
</organism>
<keyword evidence="2" id="KW-0489">Methyltransferase</keyword>
<keyword evidence="3" id="KW-1185">Reference proteome</keyword>
<feature type="domain" description="Methyltransferase type 11" evidence="1">
    <location>
        <begin position="76"/>
        <end position="172"/>
    </location>
</feature>
<dbReference type="InterPro" id="IPR050508">
    <property type="entry name" value="Methyltransf_Superfamily"/>
</dbReference>
<dbReference type="SUPFAM" id="SSF53335">
    <property type="entry name" value="S-adenosyl-L-methionine-dependent methyltransferases"/>
    <property type="match status" value="1"/>
</dbReference>
<dbReference type="KEGG" id="eke:EK0264_01445"/>
<reference evidence="2 3" key="1">
    <citation type="journal article" date="2018" name="Int. J. Syst. Evol. Microbiol.">
        <title>Epidermidibacterium keratini gen. nov., sp. nov., a member of the family Sporichthyaceae, isolated from keratin epidermis.</title>
        <authorList>
            <person name="Lee D.G."/>
            <person name="Trujillo M.E."/>
            <person name="Kang S."/>
            <person name="Nam J.J."/>
            <person name="Kim Y.J."/>
        </authorList>
    </citation>
    <scope>NUCLEOTIDE SEQUENCE [LARGE SCALE GENOMIC DNA]</scope>
    <source>
        <strain evidence="2 3">EPI-7</strain>
    </source>
</reference>
<proteinExistence type="predicted"/>
<dbReference type="OrthoDB" id="5566900at2"/>
<sequence length="274" mass="30024">MQDELGSFDHVGLRDVTGDEARRASRHWWDAESDDYLAEHGADIGDADFLWCPEGLREDDARLLGDPASLAGLLVLEVGCGSAPVSRWLAAHGAHPVGLDLSGAMLRRGAQIGRRTSAEVPLVQADAVQLPFASEAFDLAVSSFGAIAFVADPAAVMREVARVLRPGGRWVFSTNHPMRWVLPDSPYVRDLRVRSSYFDDRAYVEADVSDRPVYVETHRTMSQRVRDILAAGLVLDDLVEPEWVAGNDRTWGQWSPERGALVPGTVIFSAHKPA</sequence>
<dbReference type="GO" id="GO:0008757">
    <property type="term" value="F:S-adenosylmethionine-dependent methyltransferase activity"/>
    <property type="evidence" value="ECO:0007669"/>
    <property type="project" value="InterPro"/>
</dbReference>
<accession>A0A7L4YKL7</accession>
<dbReference type="Pfam" id="PF08241">
    <property type="entry name" value="Methyltransf_11"/>
    <property type="match status" value="1"/>
</dbReference>
<evidence type="ECO:0000313" key="3">
    <source>
        <dbReference type="Proteomes" id="UP000463857"/>
    </source>
</evidence>
<dbReference type="InterPro" id="IPR013216">
    <property type="entry name" value="Methyltransf_11"/>
</dbReference>